<evidence type="ECO:0000259" key="3">
    <source>
        <dbReference type="Pfam" id="PF13962"/>
    </source>
</evidence>
<feature type="region of interest" description="Disordered" evidence="1">
    <location>
        <begin position="18"/>
        <end position="51"/>
    </location>
</feature>
<reference evidence="4 5" key="1">
    <citation type="journal article" date="2018" name="PLoS Genet.">
        <title>Population sequencing reveals clonal diversity and ancestral inbreeding in the grapevine cultivar Chardonnay.</title>
        <authorList>
            <person name="Roach M.J."/>
            <person name="Johnson D.L."/>
            <person name="Bohlmann J."/>
            <person name="van Vuuren H.J."/>
            <person name="Jones S.J."/>
            <person name="Pretorius I.S."/>
            <person name="Schmidt S.A."/>
            <person name="Borneman A.R."/>
        </authorList>
    </citation>
    <scope>NUCLEOTIDE SEQUENCE [LARGE SCALE GENOMIC DNA]</scope>
    <source>
        <strain evidence="5">cv. Chardonnay</strain>
        <tissue evidence="4">Leaf</tissue>
    </source>
</reference>
<dbReference type="PANTHER" id="PTHR24177:SF314">
    <property type="entry name" value="PROTEIN ACCELERATED CELL DEATH 6-LIKE ISOFORM X1"/>
    <property type="match status" value="1"/>
</dbReference>
<feature type="compositionally biased region" description="Polar residues" evidence="1">
    <location>
        <begin position="22"/>
        <end position="36"/>
    </location>
</feature>
<evidence type="ECO:0000313" key="4">
    <source>
        <dbReference type="EMBL" id="RVW18815.1"/>
    </source>
</evidence>
<feature type="transmembrane region" description="Helical" evidence="2">
    <location>
        <begin position="274"/>
        <end position="292"/>
    </location>
</feature>
<keyword evidence="2" id="KW-1133">Transmembrane helix</keyword>
<feature type="domain" description="PGG" evidence="3">
    <location>
        <begin position="264"/>
        <end position="376"/>
    </location>
</feature>
<gene>
    <name evidence="4" type="primary">ITN1_38</name>
    <name evidence="4" type="ORF">CK203_098372</name>
</gene>
<dbReference type="InterPro" id="IPR036770">
    <property type="entry name" value="Ankyrin_rpt-contain_sf"/>
</dbReference>
<name>A0A438C6D0_VITVI</name>
<dbReference type="SUPFAM" id="SSF48403">
    <property type="entry name" value="Ankyrin repeat"/>
    <property type="match status" value="1"/>
</dbReference>
<evidence type="ECO:0000256" key="2">
    <source>
        <dbReference type="SAM" id="Phobius"/>
    </source>
</evidence>
<evidence type="ECO:0000256" key="1">
    <source>
        <dbReference type="SAM" id="MobiDB-lite"/>
    </source>
</evidence>
<organism evidence="4 5">
    <name type="scientific">Vitis vinifera</name>
    <name type="common">Grape</name>
    <dbReference type="NCBI Taxonomy" id="29760"/>
    <lineage>
        <taxon>Eukaryota</taxon>
        <taxon>Viridiplantae</taxon>
        <taxon>Streptophyta</taxon>
        <taxon>Embryophyta</taxon>
        <taxon>Tracheophyta</taxon>
        <taxon>Spermatophyta</taxon>
        <taxon>Magnoliopsida</taxon>
        <taxon>eudicotyledons</taxon>
        <taxon>Gunneridae</taxon>
        <taxon>Pentapetalae</taxon>
        <taxon>rosids</taxon>
        <taxon>Vitales</taxon>
        <taxon>Vitaceae</taxon>
        <taxon>Viteae</taxon>
        <taxon>Vitis</taxon>
    </lineage>
</organism>
<keyword evidence="2" id="KW-0472">Membrane</keyword>
<dbReference type="Proteomes" id="UP000288805">
    <property type="component" value="Unassembled WGS sequence"/>
</dbReference>
<proteinExistence type="predicted"/>
<sequence>MHCEKLAQILVKEDTSWRASGDDQNTVETASELSQKQEGKISPGSTSTSEYNKSVENPLLLATISNIPEILKAILDCQPQLLGHTNKYCEENPLFLATISNISEIVKAILDRHPQTNKKSHEDLLFLATMSNTPQIVRQILIHHPQAIEHTNKEGMNILHVAILYRHDQIFDMVVEEFEVLSRRLLSATDNEGNSLLHMVGKKKKSEVREKMQNPALQLRTEFVLFKKVKKACQVHVAKPLNKENKTAEELFATRNEKLHKEAKEWLMRTTENCTLLSVFIATVAFAAAYTVPGGPDQNTGIPILNCKPFFVVFILADLISLTWALRSVGIFLSILQSSFLLEDFEKHLFKKLIHGIICLTLSVLMMAVAFGATIILIMEHNWKKAVWRVVAFLPVPIFFLSYSPLLSAVLRTDPGKLSKKVLKSIKVVALVALVALIILLGLIIRLCRACMELFNTVAKACRYKSQPKSDTQSSQQTADSGPGV</sequence>
<feature type="transmembrane region" description="Helical" evidence="2">
    <location>
        <begin position="386"/>
        <end position="407"/>
    </location>
</feature>
<dbReference type="InterPro" id="IPR026961">
    <property type="entry name" value="PGG_dom"/>
</dbReference>
<accession>A0A438C6D0</accession>
<dbReference type="EMBL" id="QGNW01002511">
    <property type="protein sequence ID" value="RVW18815.1"/>
    <property type="molecule type" value="Genomic_DNA"/>
</dbReference>
<comment type="caution">
    <text evidence="4">The sequence shown here is derived from an EMBL/GenBank/DDBJ whole genome shotgun (WGS) entry which is preliminary data.</text>
</comment>
<dbReference type="Gene3D" id="1.25.40.20">
    <property type="entry name" value="Ankyrin repeat-containing domain"/>
    <property type="match status" value="1"/>
</dbReference>
<feature type="transmembrane region" description="Helical" evidence="2">
    <location>
        <begin position="428"/>
        <end position="447"/>
    </location>
</feature>
<dbReference type="PANTHER" id="PTHR24177">
    <property type="entry name" value="CASKIN"/>
    <property type="match status" value="1"/>
</dbReference>
<protein>
    <submittedName>
        <fullName evidence="4">Ankyrin repeat-containing protein ITN1</fullName>
    </submittedName>
</protein>
<dbReference type="Pfam" id="PF13962">
    <property type="entry name" value="PGG"/>
    <property type="match status" value="1"/>
</dbReference>
<feature type="transmembrane region" description="Helical" evidence="2">
    <location>
        <begin position="312"/>
        <end position="336"/>
    </location>
</feature>
<feature type="transmembrane region" description="Helical" evidence="2">
    <location>
        <begin position="357"/>
        <end position="380"/>
    </location>
</feature>
<evidence type="ECO:0000313" key="5">
    <source>
        <dbReference type="Proteomes" id="UP000288805"/>
    </source>
</evidence>
<dbReference type="AlphaFoldDB" id="A0A438C6D0"/>
<keyword evidence="2" id="KW-0812">Transmembrane</keyword>